<dbReference type="EMBL" id="VUNG01000001">
    <property type="protein sequence ID" value="MST83219.1"/>
    <property type="molecule type" value="Genomic_DNA"/>
</dbReference>
<evidence type="ECO:0000313" key="2">
    <source>
        <dbReference type="EMBL" id="MST83219.1"/>
    </source>
</evidence>
<name>A0A7K0KBI0_9BACT</name>
<evidence type="ECO:0000313" key="3">
    <source>
        <dbReference type="Proteomes" id="UP000438914"/>
    </source>
</evidence>
<dbReference type="PANTHER" id="PTHR21666:SF270">
    <property type="entry name" value="MUREIN HYDROLASE ACTIVATOR ENVC"/>
    <property type="match status" value="1"/>
</dbReference>
<protein>
    <submittedName>
        <fullName evidence="2">M23 family metallopeptidase</fullName>
    </submittedName>
</protein>
<dbReference type="InterPro" id="IPR016047">
    <property type="entry name" value="M23ase_b-sheet_dom"/>
</dbReference>
<comment type="caution">
    <text evidence="2">The sequence shown here is derived from an EMBL/GenBank/DDBJ whole genome shotgun (WGS) entry which is preliminary data.</text>
</comment>
<reference evidence="2 3" key="1">
    <citation type="submission" date="2019-08" db="EMBL/GenBank/DDBJ databases">
        <title>In-depth cultivation of the pig gut microbiome towards novel bacterial diversity and tailored functional studies.</title>
        <authorList>
            <person name="Wylensek D."/>
            <person name="Hitch T.C.A."/>
            <person name="Clavel T."/>
        </authorList>
    </citation>
    <scope>NUCLEOTIDE SEQUENCE [LARGE SCALE GENOMIC DNA]</scope>
    <source>
        <strain evidence="2 3">LKV-178-WT-2A</strain>
    </source>
</reference>
<sequence>MCTTLMAFAPNMKFDPLANYQNIFSNRNKELIEKHELSIRLDSIKPGEYAYPLKGSQSGVNAENLLQVVSQKDKHVKAIFAGRVRVAASSPLSGSFVVITHDNGLETFYRNIHRLRVHVGDRIKAGQVFADADKCQYGYTVGVMFLLNGTPIHPYFVFDTYAQHPLNDVLRCKLTDKYLITTTSKRVAFTLARKRFQASLIASLDPVKPKYFGAAGPAKINLEFLNAKHWCYPLVGSYVTSPYDKLRQKPDTTATYHHTGVDIKTHTPHDSIHVAFDGIVEESCPIPGYGNCIMVKHAYGIETLYGHQTVNFVHAGQHVKAGQVIGLTGATGHATGDHLHFEMLYRGHRIDPALFFDHKKHTLRRATVFLRGPKVISKPNDERDRYLFGWKIA</sequence>
<dbReference type="SUPFAM" id="SSF51261">
    <property type="entry name" value="Duplicated hybrid motif"/>
    <property type="match status" value="2"/>
</dbReference>
<organism evidence="2 3">
    <name type="scientific">Hallella mizrahii</name>
    <dbReference type="NCBI Taxonomy" id="2606637"/>
    <lineage>
        <taxon>Bacteria</taxon>
        <taxon>Pseudomonadati</taxon>
        <taxon>Bacteroidota</taxon>
        <taxon>Bacteroidia</taxon>
        <taxon>Bacteroidales</taxon>
        <taxon>Prevotellaceae</taxon>
        <taxon>Hallella</taxon>
    </lineage>
</organism>
<dbReference type="GO" id="GO:0004222">
    <property type="term" value="F:metalloendopeptidase activity"/>
    <property type="evidence" value="ECO:0007669"/>
    <property type="project" value="TreeGrafter"/>
</dbReference>
<accession>A0A7K0KBI0</accession>
<feature type="domain" description="M23ase beta-sheet core" evidence="1">
    <location>
        <begin position="70"/>
        <end position="136"/>
    </location>
</feature>
<dbReference type="AlphaFoldDB" id="A0A7K0KBI0"/>
<feature type="domain" description="M23ase beta-sheet core" evidence="1">
    <location>
        <begin position="257"/>
        <end position="352"/>
    </location>
</feature>
<dbReference type="PANTHER" id="PTHR21666">
    <property type="entry name" value="PEPTIDASE-RELATED"/>
    <property type="match status" value="1"/>
</dbReference>
<evidence type="ECO:0000259" key="1">
    <source>
        <dbReference type="Pfam" id="PF01551"/>
    </source>
</evidence>
<gene>
    <name evidence="2" type="ORF">FYJ73_00695</name>
</gene>
<dbReference type="Proteomes" id="UP000438914">
    <property type="component" value="Unassembled WGS sequence"/>
</dbReference>
<keyword evidence="3" id="KW-1185">Reference proteome</keyword>
<dbReference type="Pfam" id="PF01551">
    <property type="entry name" value="Peptidase_M23"/>
    <property type="match status" value="2"/>
</dbReference>
<dbReference type="Gene3D" id="2.70.70.10">
    <property type="entry name" value="Glucose Permease (Domain IIA)"/>
    <property type="match status" value="2"/>
</dbReference>
<dbReference type="CDD" id="cd12797">
    <property type="entry name" value="M23_peptidase"/>
    <property type="match status" value="2"/>
</dbReference>
<dbReference type="InterPro" id="IPR011055">
    <property type="entry name" value="Dup_hybrid_motif"/>
</dbReference>
<dbReference type="InterPro" id="IPR050570">
    <property type="entry name" value="Cell_wall_metabolism_enzyme"/>
</dbReference>
<proteinExistence type="predicted"/>